<reference evidence="1" key="2">
    <citation type="submission" date="2025-09" db="UniProtKB">
        <authorList>
            <consortium name="EnsemblPlants"/>
        </authorList>
    </citation>
    <scope>IDENTIFICATION</scope>
</reference>
<reference evidence="1" key="1">
    <citation type="submission" date="2021-05" db="EMBL/GenBank/DDBJ databases">
        <authorList>
            <person name="Scholz U."/>
            <person name="Mascher M."/>
            <person name="Fiebig A."/>
        </authorList>
    </citation>
    <scope>NUCLEOTIDE SEQUENCE [LARGE SCALE GENOMIC DNA]</scope>
</reference>
<sequence length="157" mass="16268">MSTAAATRPSGPVLPIPNFGSGSPSRVKLAAARSPAKSVSYSSPPASPTAAKTRRSCMCSPTNHPGSFRCSLHKEDKHVPAPGGHSKPVSSPPPAVFLTGAGARDGVGSRVLARRALARSRQSPQRRFVAAGGSFRARPSRLSAGSFSRDRAGDIRQ</sequence>
<proteinExistence type="predicted"/>
<name>A0ACD5YUW2_AVESA</name>
<evidence type="ECO:0000313" key="2">
    <source>
        <dbReference type="Proteomes" id="UP001732700"/>
    </source>
</evidence>
<dbReference type="EnsemblPlants" id="AVESA.00010b.r2.6AG1046340.1">
    <property type="protein sequence ID" value="AVESA.00010b.r2.6AG1046340.1.CDS.1"/>
    <property type="gene ID" value="AVESA.00010b.r2.6AG1046340"/>
</dbReference>
<dbReference type="Proteomes" id="UP001732700">
    <property type="component" value="Chromosome 6A"/>
</dbReference>
<keyword evidence="2" id="KW-1185">Reference proteome</keyword>
<evidence type="ECO:0000313" key="1">
    <source>
        <dbReference type="EnsemblPlants" id="AVESA.00010b.r2.6AG1046340.1.CDS.1"/>
    </source>
</evidence>
<organism evidence="1 2">
    <name type="scientific">Avena sativa</name>
    <name type="common">Oat</name>
    <dbReference type="NCBI Taxonomy" id="4498"/>
    <lineage>
        <taxon>Eukaryota</taxon>
        <taxon>Viridiplantae</taxon>
        <taxon>Streptophyta</taxon>
        <taxon>Embryophyta</taxon>
        <taxon>Tracheophyta</taxon>
        <taxon>Spermatophyta</taxon>
        <taxon>Magnoliopsida</taxon>
        <taxon>Liliopsida</taxon>
        <taxon>Poales</taxon>
        <taxon>Poaceae</taxon>
        <taxon>BOP clade</taxon>
        <taxon>Pooideae</taxon>
        <taxon>Poodae</taxon>
        <taxon>Poeae</taxon>
        <taxon>Poeae Chloroplast Group 1 (Aveneae type)</taxon>
        <taxon>Aveninae</taxon>
        <taxon>Avena</taxon>
    </lineage>
</organism>
<accession>A0ACD5YUW2</accession>
<protein>
    <submittedName>
        <fullName evidence="1">Uncharacterized protein</fullName>
    </submittedName>
</protein>